<comment type="caution">
    <text evidence="1">The sequence shown here is derived from an EMBL/GenBank/DDBJ whole genome shotgun (WGS) entry which is preliminary data.</text>
</comment>
<name>A0AA39URU2_9AGAR</name>
<proteinExistence type="predicted"/>
<reference evidence="1" key="1">
    <citation type="submission" date="2023-06" db="EMBL/GenBank/DDBJ databases">
        <authorList>
            <consortium name="Lawrence Berkeley National Laboratory"/>
            <person name="Ahrendt S."/>
            <person name="Sahu N."/>
            <person name="Indic B."/>
            <person name="Wong-Bajracharya J."/>
            <person name="Merenyi Z."/>
            <person name="Ke H.-M."/>
            <person name="Monk M."/>
            <person name="Kocsube S."/>
            <person name="Drula E."/>
            <person name="Lipzen A."/>
            <person name="Balint B."/>
            <person name="Henrissat B."/>
            <person name="Andreopoulos B."/>
            <person name="Martin F.M."/>
            <person name="Harder C.B."/>
            <person name="Rigling D."/>
            <person name="Ford K.L."/>
            <person name="Foster G.D."/>
            <person name="Pangilinan J."/>
            <person name="Papanicolaou A."/>
            <person name="Barry K."/>
            <person name="LaButti K."/>
            <person name="Viragh M."/>
            <person name="Koriabine M."/>
            <person name="Yan M."/>
            <person name="Riley R."/>
            <person name="Champramary S."/>
            <person name="Plett K.L."/>
            <person name="Tsai I.J."/>
            <person name="Slot J."/>
            <person name="Sipos G."/>
            <person name="Plett J."/>
            <person name="Nagy L.G."/>
            <person name="Grigoriev I.V."/>
        </authorList>
    </citation>
    <scope>NUCLEOTIDE SEQUENCE</scope>
    <source>
        <strain evidence="1">HWK02</strain>
    </source>
</reference>
<sequence length="140" mass="16305">MYALVHETPQSTVHHLDSVTEPINLSPPLSVVFDGTHVWYILSVLPTFQRAVINHEVRQFCAALFNVWFKLFPEIHEDEDENREGQIMQYHKEGIVHYLTKFLEQIWLGFDAPSQGPLEDDLMMEYLAELRELVEQGVPL</sequence>
<dbReference type="Proteomes" id="UP001175228">
    <property type="component" value="Unassembled WGS sequence"/>
</dbReference>
<keyword evidence="2" id="KW-1185">Reference proteome</keyword>
<organism evidence="1 2">
    <name type="scientific">Armillaria luteobubalina</name>
    <dbReference type="NCBI Taxonomy" id="153913"/>
    <lineage>
        <taxon>Eukaryota</taxon>
        <taxon>Fungi</taxon>
        <taxon>Dikarya</taxon>
        <taxon>Basidiomycota</taxon>
        <taxon>Agaricomycotina</taxon>
        <taxon>Agaricomycetes</taxon>
        <taxon>Agaricomycetidae</taxon>
        <taxon>Agaricales</taxon>
        <taxon>Marasmiineae</taxon>
        <taxon>Physalacriaceae</taxon>
        <taxon>Armillaria</taxon>
    </lineage>
</organism>
<dbReference type="EMBL" id="JAUEPU010000008">
    <property type="protein sequence ID" value="KAK0500248.1"/>
    <property type="molecule type" value="Genomic_DNA"/>
</dbReference>
<dbReference type="AlphaFoldDB" id="A0AA39URU2"/>
<evidence type="ECO:0000313" key="2">
    <source>
        <dbReference type="Proteomes" id="UP001175228"/>
    </source>
</evidence>
<evidence type="ECO:0000313" key="1">
    <source>
        <dbReference type="EMBL" id="KAK0500248.1"/>
    </source>
</evidence>
<protein>
    <submittedName>
        <fullName evidence="1">Uncharacterized protein</fullName>
    </submittedName>
</protein>
<accession>A0AA39URU2</accession>
<gene>
    <name evidence="1" type="ORF">EDD18DRAFT_1349121</name>
</gene>